<sequence>MDIRNFFSTKPKKRKIMSNDYEDDSNVGKSNEGDPAPAFESTSTLEDGDNFHKNDIGLWVGRSFVMTTEMRMEMLKRCWAPPENYDYAGDAAHLKRKFNHSWLEMYKPWLVYSKKSKGAFCLFCVLFPPKLVRGVQGSLIVRPFTKYKDIHSYCKAHVESQWHRESSAAANCFCNVKTNVQVALQTGHAKLIDENRNTLQPIVNTIIFCGTHDLPLRGKENDEGVFRDLLKLKIDSGDEVLRKHLEKGHKNAQYTSPRIQNEILNICGLLIREKLVDDVKAASAYSILADETADIAGKEQLSIGLRYYDQKEKNIKEEFIGFVELQKMDAQTIATEINRFINSLNIDVNKCVGQGYDGCATMAGKDGGVQKILRETFKKALYFHCACHKLNLVVNDLNNVPEIRNCIGTVKDTINFFRESVLRQKYAPKIPLLCETRWSHKYKSISMFKNHFVEIVEGLEKLSQEGNSGTRKVAFQLLSAVGQTTFILSLCIIDKYNSLLQPVANTLQSKTLDVIKCAEHIQTIKTAIAEHRLSAEEGTEELLKSANEIAKVLNLELRLPRTASRQQYRANHPAGSLSEYFRRSLYVPYLDSLSSSLEARFDKEHSPAFALSLLHPAQIIKITAPELRKYMDEVSKFYEIEGITSEAELWRTFWVNKQEDFEDLEITELIQQSECFYPQVKTALEILLAMPYSTATIERSFSTLRRVKTWLRSTMIEDRLNGLCLLSVHKKLVNSMGDSFTEDVINRFAEDPRKLLLK</sequence>
<dbReference type="EMBL" id="OU963894">
    <property type="protein sequence ID" value="CAH0397490.1"/>
    <property type="molecule type" value="Genomic_DNA"/>
</dbReference>
<dbReference type="InterPro" id="IPR052958">
    <property type="entry name" value="IFN-induced_PKR_regulator"/>
</dbReference>
<dbReference type="PANTHER" id="PTHR46289:SF14">
    <property type="entry name" value="DUF4371 DOMAIN-CONTAINING PROTEIN"/>
    <property type="match status" value="1"/>
</dbReference>
<gene>
    <name evidence="3" type="ORF">CHILSU_LOCUS561</name>
</gene>
<dbReference type="InterPro" id="IPR025398">
    <property type="entry name" value="DUF4371"/>
</dbReference>
<dbReference type="Pfam" id="PF05699">
    <property type="entry name" value="Dimer_Tnp_hAT"/>
    <property type="match status" value="1"/>
</dbReference>
<dbReference type="InterPro" id="IPR006580">
    <property type="entry name" value="Znf_TTF"/>
</dbReference>
<evidence type="ECO:0000313" key="3">
    <source>
        <dbReference type="EMBL" id="CAH0397490.1"/>
    </source>
</evidence>
<feature type="domain" description="TTF-type" evidence="2">
    <location>
        <begin position="94"/>
        <end position="174"/>
    </location>
</feature>
<accession>A0ABN8APX0</accession>
<dbReference type="PANTHER" id="PTHR46289">
    <property type="entry name" value="52 KDA REPRESSOR OF THE INHIBITOR OF THE PROTEIN KINASE-LIKE PROTEIN-RELATED"/>
    <property type="match status" value="1"/>
</dbReference>
<dbReference type="Proteomes" id="UP001153292">
    <property type="component" value="Chromosome 1"/>
</dbReference>
<dbReference type="SUPFAM" id="SSF53098">
    <property type="entry name" value="Ribonuclease H-like"/>
    <property type="match status" value="1"/>
</dbReference>
<dbReference type="InterPro" id="IPR012337">
    <property type="entry name" value="RNaseH-like_sf"/>
</dbReference>
<feature type="region of interest" description="Disordered" evidence="1">
    <location>
        <begin position="17"/>
        <end position="47"/>
    </location>
</feature>
<evidence type="ECO:0000259" key="2">
    <source>
        <dbReference type="SMART" id="SM00597"/>
    </source>
</evidence>
<evidence type="ECO:0000313" key="4">
    <source>
        <dbReference type="Proteomes" id="UP001153292"/>
    </source>
</evidence>
<proteinExistence type="predicted"/>
<reference evidence="3" key="1">
    <citation type="submission" date="2021-12" db="EMBL/GenBank/DDBJ databases">
        <authorList>
            <person name="King R."/>
        </authorList>
    </citation>
    <scope>NUCLEOTIDE SEQUENCE</scope>
</reference>
<evidence type="ECO:0000256" key="1">
    <source>
        <dbReference type="SAM" id="MobiDB-lite"/>
    </source>
</evidence>
<dbReference type="SMART" id="SM00597">
    <property type="entry name" value="ZnF_TTF"/>
    <property type="match status" value="1"/>
</dbReference>
<name>A0ABN8APX0_CHISP</name>
<keyword evidence="4" id="KW-1185">Reference proteome</keyword>
<protein>
    <recommendedName>
        <fullName evidence="2">TTF-type domain-containing protein</fullName>
    </recommendedName>
</protein>
<organism evidence="3 4">
    <name type="scientific">Chilo suppressalis</name>
    <name type="common">Asiatic rice borer moth</name>
    <dbReference type="NCBI Taxonomy" id="168631"/>
    <lineage>
        <taxon>Eukaryota</taxon>
        <taxon>Metazoa</taxon>
        <taxon>Ecdysozoa</taxon>
        <taxon>Arthropoda</taxon>
        <taxon>Hexapoda</taxon>
        <taxon>Insecta</taxon>
        <taxon>Pterygota</taxon>
        <taxon>Neoptera</taxon>
        <taxon>Endopterygota</taxon>
        <taxon>Lepidoptera</taxon>
        <taxon>Glossata</taxon>
        <taxon>Ditrysia</taxon>
        <taxon>Pyraloidea</taxon>
        <taxon>Crambidae</taxon>
        <taxon>Crambinae</taxon>
        <taxon>Chilo</taxon>
    </lineage>
</organism>
<dbReference type="InterPro" id="IPR008906">
    <property type="entry name" value="HATC_C_dom"/>
</dbReference>
<dbReference type="Pfam" id="PF14291">
    <property type="entry name" value="DUF4371"/>
    <property type="match status" value="1"/>
</dbReference>